<proteinExistence type="predicted"/>
<sequence length="84" mass="9674">MPGRKIMFVKAIFQNGSRSHLAKDKIDKGQEQEKVLEKLQSNKICPPTWLEKVGKKIFKDIVKELHAINILVNVDVYGLEKSKR</sequence>
<gene>
    <name evidence="1" type="ORF">ACJDU8_22650</name>
</gene>
<protein>
    <submittedName>
        <fullName evidence="1">Uncharacterized protein</fullName>
    </submittedName>
</protein>
<comment type="caution">
    <text evidence="1">The sequence shown here is derived from an EMBL/GenBank/DDBJ whole genome shotgun (WGS) entry which is preliminary data.</text>
</comment>
<dbReference type="Proteomes" id="UP001623660">
    <property type="component" value="Unassembled WGS sequence"/>
</dbReference>
<dbReference type="RefSeq" id="WP_406794450.1">
    <property type="nucleotide sequence ID" value="NZ_JBJHZX010000056.1"/>
</dbReference>
<organism evidence="1 2">
    <name type="scientific">Candidatus Clostridium eludens</name>
    <dbReference type="NCBI Taxonomy" id="3381663"/>
    <lineage>
        <taxon>Bacteria</taxon>
        <taxon>Bacillati</taxon>
        <taxon>Bacillota</taxon>
        <taxon>Clostridia</taxon>
        <taxon>Eubacteriales</taxon>
        <taxon>Clostridiaceae</taxon>
        <taxon>Clostridium</taxon>
    </lineage>
</organism>
<accession>A0ABW8SQK3</accession>
<dbReference type="EMBL" id="JBJHZX010000056">
    <property type="protein sequence ID" value="MFL0198340.1"/>
    <property type="molecule type" value="Genomic_DNA"/>
</dbReference>
<reference evidence="1 2" key="1">
    <citation type="submission" date="2024-11" db="EMBL/GenBank/DDBJ databases">
        <authorList>
            <person name="Heng Y.C."/>
            <person name="Lim A.C.H."/>
            <person name="Lee J.K.Y."/>
            <person name="Kittelmann S."/>
        </authorList>
    </citation>
    <scope>NUCLEOTIDE SEQUENCE [LARGE SCALE GENOMIC DNA]</scope>
    <source>
        <strain evidence="1 2">WILCCON 0269</strain>
    </source>
</reference>
<evidence type="ECO:0000313" key="2">
    <source>
        <dbReference type="Proteomes" id="UP001623660"/>
    </source>
</evidence>
<keyword evidence="2" id="KW-1185">Reference proteome</keyword>
<evidence type="ECO:0000313" key="1">
    <source>
        <dbReference type="EMBL" id="MFL0198340.1"/>
    </source>
</evidence>
<name>A0ABW8SQK3_9CLOT</name>